<keyword evidence="3" id="KW-0378">Hydrolase</keyword>
<dbReference type="Gene3D" id="3.40.140.10">
    <property type="entry name" value="Cytidine Deaminase, domain 2"/>
    <property type="match status" value="1"/>
</dbReference>
<dbReference type="NCBIfam" id="NF000642">
    <property type="entry name" value="PRK00024.1"/>
    <property type="match status" value="1"/>
</dbReference>
<dbReference type="AlphaFoldDB" id="A0A4U1B4Y7"/>
<evidence type="ECO:0000256" key="3">
    <source>
        <dbReference type="ARBA" id="ARBA00022801"/>
    </source>
</evidence>
<dbReference type="Pfam" id="PF04002">
    <property type="entry name" value="RadC"/>
    <property type="match status" value="1"/>
</dbReference>
<dbReference type="PROSITE" id="PS50249">
    <property type="entry name" value="MPN"/>
    <property type="match status" value="1"/>
</dbReference>
<name>A0A4U1B4Y7_9GAMM</name>
<evidence type="ECO:0000256" key="2">
    <source>
        <dbReference type="ARBA" id="ARBA00022723"/>
    </source>
</evidence>
<evidence type="ECO:0000256" key="6">
    <source>
        <dbReference type="RuleBase" id="RU003797"/>
    </source>
</evidence>
<sequence>MIKQLPNDERPREKLLTQGAEHLSNSELIALLFQTGSRGTDVMALSRNLLKQFGSLQALFAADAQSFCQSQGAGLAKYAQLQACLVLTRRLLQEPLSQRQALQSSTQTKHFLIGALKLEPHEVFAVLFLDNQHRVISFKKLFYGTIDAATVYPRVIVEQALKLGSCAVILSHNHPSGVVKPSLADKQITKRLVQALALIDVRVLDHIIVAGHLTYSFAECGDM</sequence>
<dbReference type="PANTHER" id="PTHR30471">
    <property type="entry name" value="DNA REPAIR PROTEIN RADC"/>
    <property type="match status" value="1"/>
</dbReference>
<organism evidence="8 9">
    <name type="scientific">Thalassotalea mangrovi</name>
    <dbReference type="NCBI Taxonomy" id="2572245"/>
    <lineage>
        <taxon>Bacteria</taxon>
        <taxon>Pseudomonadati</taxon>
        <taxon>Pseudomonadota</taxon>
        <taxon>Gammaproteobacteria</taxon>
        <taxon>Alteromonadales</taxon>
        <taxon>Colwelliaceae</taxon>
        <taxon>Thalassotalea</taxon>
    </lineage>
</organism>
<evidence type="ECO:0000256" key="4">
    <source>
        <dbReference type="ARBA" id="ARBA00022833"/>
    </source>
</evidence>
<comment type="similarity">
    <text evidence="6">Belongs to the UPF0758 family.</text>
</comment>
<evidence type="ECO:0000259" key="7">
    <source>
        <dbReference type="PROSITE" id="PS50249"/>
    </source>
</evidence>
<evidence type="ECO:0000256" key="1">
    <source>
        <dbReference type="ARBA" id="ARBA00022670"/>
    </source>
</evidence>
<feature type="domain" description="MPN" evidence="7">
    <location>
        <begin position="95"/>
        <end position="223"/>
    </location>
</feature>
<keyword evidence="2" id="KW-0479">Metal-binding</keyword>
<dbReference type="InterPro" id="IPR001405">
    <property type="entry name" value="UPF0758"/>
</dbReference>
<proteinExistence type="inferred from homology"/>
<keyword evidence="1" id="KW-0645">Protease</keyword>
<comment type="caution">
    <text evidence="8">The sequence shown here is derived from an EMBL/GenBank/DDBJ whole genome shotgun (WGS) entry which is preliminary data.</text>
</comment>
<dbReference type="InterPro" id="IPR010994">
    <property type="entry name" value="RuvA_2-like"/>
</dbReference>
<dbReference type="GO" id="GO:0006508">
    <property type="term" value="P:proteolysis"/>
    <property type="evidence" value="ECO:0007669"/>
    <property type="project" value="UniProtKB-KW"/>
</dbReference>
<dbReference type="RefSeq" id="WP_136735745.1">
    <property type="nucleotide sequence ID" value="NZ_SWDB01000020.1"/>
</dbReference>
<dbReference type="OrthoDB" id="9804482at2"/>
<dbReference type="PANTHER" id="PTHR30471:SF3">
    <property type="entry name" value="UPF0758 PROTEIN YEES-RELATED"/>
    <property type="match status" value="1"/>
</dbReference>
<keyword evidence="5" id="KW-0482">Metalloprotease</keyword>
<dbReference type="InterPro" id="IPR020891">
    <property type="entry name" value="UPF0758_CS"/>
</dbReference>
<protein>
    <submittedName>
        <fullName evidence="8">JAB domain-containing protein</fullName>
    </submittedName>
</protein>
<dbReference type="InterPro" id="IPR046778">
    <property type="entry name" value="UPF0758_N"/>
</dbReference>
<dbReference type="NCBIfam" id="TIGR00608">
    <property type="entry name" value="radc"/>
    <property type="match status" value="1"/>
</dbReference>
<dbReference type="GO" id="GO:0008237">
    <property type="term" value="F:metallopeptidase activity"/>
    <property type="evidence" value="ECO:0007669"/>
    <property type="project" value="UniProtKB-KW"/>
</dbReference>
<dbReference type="EMBL" id="SWDB01000020">
    <property type="protein sequence ID" value="TKB45470.1"/>
    <property type="molecule type" value="Genomic_DNA"/>
</dbReference>
<dbReference type="GO" id="GO:0046872">
    <property type="term" value="F:metal ion binding"/>
    <property type="evidence" value="ECO:0007669"/>
    <property type="project" value="UniProtKB-KW"/>
</dbReference>
<evidence type="ECO:0000313" key="9">
    <source>
        <dbReference type="Proteomes" id="UP000307999"/>
    </source>
</evidence>
<keyword evidence="4" id="KW-0862">Zinc</keyword>
<dbReference type="Pfam" id="PF20582">
    <property type="entry name" value="UPF0758_N"/>
    <property type="match status" value="1"/>
</dbReference>
<dbReference type="InterPro" id="IPR037518">
    <property type="entry name" value="MPN"/>
</dbReference>
<dbReference type="SUPFAM" id="SSF102712">
    <property type="entry name" value="JAB1/MPN domain"/>
    <property type="match status" value="1"/>
</dbReference>
<accession>A0A4U1B4Y7</accession>
<evidence type="ECO:0000313" key="8">
    <source>
        <dbReference type="EMBL" id="TKB45470.1"/>
    </source>
</evidence>
<dbReference type="InterPro" id="IPR025657">
    <property type="entry name" value="RadC_JAB"/>
</dbReference>
<dbReference type="CDD" id="cd08071">
    <property type="entry name" value="MPN_DUF2466"/>
    <property type="match status" value="1"/>
</dbReference>
<reference evidence="8 9" key="1">
    <citation type="submission" date="2019-04" db="EMBL/GenBank/DDBJ databases">
        <title>Thalassotalea guangxiensis sp. nov., isolated from sediment of the coastal wetland.</title>
        <authorList>
            <person name="Zheng S."/>
            <person name="Zhang D."/>
        </authorList>
    </citation>
    <scope>NUCLEOTIDE SEQUENCE [LARGE SCALE GENOMIC DNA]</scope>
    <source>
        <strain evidence="8 9">ZS-4</strain>
    </source>
</reference>
<evidence type="ECO:0000256" key="5">
    <source>
        <dbReference type="ARBA" id="ARBA00023049"/>
    </source>
</evidence>
<dbReference type="SUPFAM" id="SSF47781">
    <property type="entry name" value="RuvA domain 2-like"/>
    <property type="match status" value="1"/>
</dbReference>
<dbReference type="Proteomes" id="UP000307999">
    <property type="component" value="Unassembled WGS sequence"/>
</dbReference>
<dbReference type="PROSITE" id="PS01302">
    <property type="entry name" value="UPF0758"/>
    <property type="match status" value="1"/>
</dbReference>
<gene>
    <name evidence="8" type="ORF">E8M12_08620</name>
</gene>
<keyword evidence="9" id="KW-1185">Reference proteome</keyword>